<organism evidence="2 3">
    <name type="scientific">Cylindrotheca closterium</name>
    <dbReference type="NCBI Taxonomy" id="2856"/>
    <lineage>
        <taxon>Eukaryota</taxon>
        <taxon>Sar</taxon>
        <taxon>Stramenopiles</taxon>
        <taxon>Ochrophyta</taxon>
        <taxon>Bacillariophyta</taxon>
        <taxon>Bacillariophyceae</taxon>
        <taxon>Bacillariophycidae</taxon>
        <taxon>Bacillariales</taxon>
        <taxon>Bacillariaceae</taxon>
        <taxon>Cylindrotheca</taxon>
    </lineage>
</organism>
<dbReference type="Gene3D" id="3.90.550.10">
    <property type="entry name" value="Spore Coat Polysaccharide Biosynthesis Protein SpsA, Chain A"/>
    <property type="match status" value="1"/>
</dbReference>
<dbReference type="AlphaFoldDB" id="A0AAD2PXW9"/>
<keyword evidence="3" id="KW-1185">Reference proteome</keyword>
<evidence type="ECO:0000256" key="1">
    <source>
        <dbReference type="SAM" id="Phobius"/>
    </source>
</evidence>
<evidence type="ECO:0000313" key="2">
    <source>
        <dbReference type="EMBL" id="CAJ1968706.1"/>
    </source>
</evidence>
<dbReference type="EMBL" id="CAKOGP040002402">
    <property type="protein sequence ID" value="CAJ1968706.1"/>
    <property type="molecule type" value="Genomic_DNA"/>
</dbReference>
<comment type="caution">
    <text evidence="2">The sequence shown here is derived from an EMBL/GenBank/DDBJ whole genome shotgun (WGS) entry which is preliminary data.</text>
</comment>
<feature type="transmembrane region" description="Helical" evidence="1">
    <location>
        <begin position="12"/>
        <end position="33"/>
    </location>
</feature>
<reference evidence="2" key="1">
    <citation type="submission" date="2023-08" db="EMBL/GenBank/DDBJ databases">
        <authorList>
            <person name="Audoor S."/>
            <person name="Bilcke G."/>
        </authorList>
    </citation>
    <scope>NUCLEOTIDE SEQUENCE</scope>
</reference>
<dbReference type="Proteomes" id="UP001295423">
    <property type="component" value="Unassembled WGS sequence"/>
</dbReference>
<accession>A0AAD2PXW9</accession>
<protein>
    <submittedName>
        <fullName evidence="2">Uncharacterized protein</fullName>
    </submittedName>
</protein>
<name>A0AAD2PXW9_9STRA</name>
<keyword evidence="1" id="KW-1133">Transmembrane helix</keyword>
<dbReference type="InterPro" id="IPR029044">
    <property type="entry name" value="Nucleotide-diphossugar_trans"/>
</dbReference>
<evidence type="ECO:0000313" key="3">
    <source>
        <dbReference type="Proteomes" id="UP001295423"/>
    </source>
</evidence>
<sequence length="445" mass="50645">MPKKCSSCYHCRIRCLVITIFSIIFALGAFFAIRNEISLQALALQDQADVWHLPYRVKTPAVTNESQKIAALESVRATDSSTSSTNGKQTLAPSNHGLDGSLKASINITVNHFHRYDGVVIATKIHGPHQISLVSQSLCLLQKAYNARMNYDILVFTTIPLSNYQTEQLMQLVAPAKLTVALDIPVGGLQQMIANLSEQRRQIFLERCKVNSADNITWFSECPGRLAYNWQAEFRTLHIWNHPALAKYKFMVWTDSDGFPTQIWDQDPVAHMIAHNLAIFFDHFPQGKIQGTVRDTVLQRMEKAFNKTLCTLEFAKKGHLRPTFGTLKKCLERNITIPLIHGFFHITNLQFYRREIVLQWQETLLGECFLCRHLDDQMAVTIPAAMLAPRRSRDMRRSGLNLKVFHNGVMDGQRDERVGGFIDYWKANKKNFPEAMGHCPIKNSG</sequence>
<proteinExistence type="predicted"/>
<keyword evidence="1" id="KW-0472">Membrane</keyword>
<keyword evidence="1" id="KW-0812">Transmembrane</keyword>
<gene>
    <name evidence="2" type="ORF">CYCCA115_LOCUS23362</name>
</gene>